<dbReference type="CTD" id="20316962"/>
<reference evidence="2 3" key="1">
    <citation type="submission" date="2013-11" db="EMBL/GenBank/DDBJ databases">
        <title>Opisthorchis viverrini - life in the bile duct.</title>
        <authorList>
            <person name="Young N.D."/>
            <person name="Nagarajan N."/>
            <person name="Lin S.J."/>
            <person name="Korhonen P.K."/>
            <person name="Jex A.R."/>
            <person name="Hall R.S."/>
            <person name="Safavi-Hemami H."/>
            <person name="Kaewkong W."/>
            <person name="Bertrand D."/>
            <person name="Gao S."/>
            <person name="Seet Q."/>
            <person name="Wongkham S."/>
            <person name="Teh B.T."/>
            <person name="Wongkham C."/>
            <person name="Intapan P.M."/>
            <person name="Maleewong W."/>
            <person name="Yang X."/>
            <person name="Hu M."/>
            <person name="Wang Z."/>
            <person name="Hofmann A."/>
            <person name="Sternberg P.W."/>
            <person name="Tan P."/>
            <person name="Wang J."/>
            <person name="Gasser R.B."/>
        </authorList>
    </citation>
    <scope>NUCLEOTIDE SEQUENCE [LARGE SCALE GENOMIC DNA]</scope>
</reference>
<keyword evidence="3" id="KW-1185">Reference proteome</keyword>
<dbReference type="KEGG" id="ovi:T265_02774"/>
<accession>A0A074ZXY2</accession>
<feature type="region of interest" description="Disordered" evidence="1">
    <location>
        <begin position="1"/>
        <end position="21"/>
    </location>
</feature>
<dbReference type="Proteomes" id="UP000054324">
    <property type="component" value="Unassembled WGS sequence"/>
</dbReference>
<evidence type="ECO:0000256" key="1">
    <source>
        <dbReference type="SAM" id="MobiDB-lite"/>
    </source>
</evidence>
<protein>
    <submittedName>
        <fullName evidence="2">Uncharacterized protein</fullName>
    </submittedName>
</protein>
<evidence type="ECO:0000313" key="2">
    <source>
        <dbReference type="EMBL" id="KER30837.1"/>
    </source>
</evidence>
<gene>
    <name evidence="2" type="ORF">T265_02774</name>
</gene>
<name>A0A074ZXY2_OPIVI</name>
<dbReference type="GeneID" id="20316962"/>
<dbReference type="AlphaFoldDB" id="A0A074ZXY2"/>
<proteinExistence type="predicted"/>
<organism evidence="2 3">
    <name type="scientific">Opisthorchis viverrini</name>
    <name type="common">Southeast Asian liver fluke</name>
    <dbReference type="NCBI Taxonomy" id="6198"/>
    <lineage>
        <taxon>Eukaryota</taxon>
        <taxon>Metazoa</taxon>
        <taxon>Spiralia</taxon>
        <taxon>Lophotrochozoa</taxon>
        <taxon>Platyhelminthes</taxon>
        <taxon>Trematoda</taxon>
        <taxon>Digenea</taxon>
        <taxon>Opisthorchiida</taxon>
        <taxon>Opisthorchiata</taxon>
        <taxon>Opisthorchiidae</taxon>
        <taxon>Opisthorchis</taxon>
    </lineage>
</organism>
<evidence type="ECO:0000313" key="3">
    <source>
        <dbReference type="Proteomes" id="UP000054324"/>
    </source>
</evidence>
<dbReference type="EMBL" id="KL596654">
    <property type="protein sequence ID" value="KER30837.1"/>
    <property type="molecule type" value="Genomic_DNA"/>
</dbReference>
<sequence>MKGAPDDVPEENSAVKHGAEDDKAWRRFRRHILRSIKDFNILVRQESTRIPPYRTSSGAAMADKPGLHEVGPEFVMLAGPASRRDLIGQQSGPNS</sequence>
<dbReference type="RefSeq" id="XP_009165363.1">
    <property type="nucleotide sequence ID" value="XM_009167099.1"/>
</dbReference>